<proteinExistence type="predicted"/>
<feature type="region of interest" description="Disordered" evidence="1">
    <location>
        <begin position="214"/>
        <end position="243"/>
    </location>
</feature>
<feature type="region of interest" description="Disordered" evidence="1">
    <location>
        <begin position="637"/>
        <end position="670"/>
    </location>
</feature>
<dbReference type="InterPro" id="IPR018834">
    <property type="entry name" value="DNA/RNA-bd_Est1-type"/>
</dbReference>
<dbReference type="PANTHER" id="PTHR15696:SF0">
    <property type="entry name" value="TELOMERASE-BINDING PROTEIN EST1A"/>
    <property type="match status" value="1"/>
</dbReference>
<feature type="compositionally biased region" description="Low complexity" evidence="1">
    <location>
        <begin position="214"/>
        <end position="228"/>
    </location>
</feature>
<dbReference type="Gene3D" id="3.40.50.1010">
    <property type="entry name" value="5'-nuclease"/>
    <property type="match status" value="1"/>
</dbReference>
<name>A0A1Q3E427_LENED</name>
<dbReference type="EMBL" id="BDGU01000078">
    <property type="protein sequence ID" value="GAW01916.1"/>
    <property type="molecule type" value="Genomic_DNA"/>
</dbReference>
<dbReference type="OrthoDB" id="2017974at2759"/>
<accession>A0A1Q3E427</accession>
<dbReference type="PANTHER" id="PTHR15696">
    <property type="entry name" value="SMG-7 SUPPRESSOR WITH MORPHOLOGICAL EFFECT ON GENITALIA PROTEIN 7"/>
    <property type="match status" value="1"/>
</dbReference>
<dbReference type="GO" id="GO:0070034">
    <property type="term" value="F:telomerase RNA binding"/>
    <property type="evidence" value="ECO:0007669"/>
    <property type="project" value="TreeGrafter"/>
</dbReference>
<dbReference type="Gene3D" id="1.25.40.10">
    <property type="entry name" value="Tetratricopeptide repeat domain"/>
    <property type="match status" value="1"/>
</dbReference>
<feature type="compositionally biased region" description="Basic and acidic residues" evidence="1">
    <location>
        <begin position="273"/>
        <end position="296"/>
    </location>
</feature>
<dbReference type="SUPFAM" id="SSF48452">
    <property type="entry name" value="TPR-like"/>
    <property type="match status" value="1"/>
</dbReference>
<feature type="compositionally biased region" description="Basic and acidic residues" evidence="1">
    <location>
        <begin position="159"/>
        <end position="178"/>
    </location>
</feature>
<dbReference type="InterPro" id="IPR002716">
    <property type="entry name" value="PIN_dom"/>
</dbReference>
<dbReference type="Pfam" id="PF13638">
    <property type="entry name" value="PIN_4"/>
    <property type="match status" value="1"/>
</dbReference>
<dbReference type="GO" id="GO:0042162">
    <property type="term" value="F:telomeric DNA binding"/>
    <property type="evidence" value="ECO:0007669"/>
    <property type="project" value="TreeGrafter"/>
</dbReference>
<feature type="domain" description="PIN" evidence="2">
    <location>
        <begin position="981"/>
        <end position="1122"/>
    </location>
</feature>
<sequence length="1152" mass="130263">MSLPPDRPSSTSKGRQKEESPQPTDIAEKLIAFRRRTAVATRPKDKSERTPIATIVASDKRPSASSGSRSPKKLHAPPAMVNKSPPDTTADEFSRKLQISSSSSPSRLMPAGPRQNQASKLYNPDRDPIPTMRRTAEPDTMSDTDSSHAPRYKRSPSVTRERERDAPARQLFDHRKDDPVRFAVFARPQRPVPTPKSSGEYISAASSISSSFTLSSATDDSSASSAIFDQSRPNARSEDSATNAFSNQLKRLYRNITSLENRIKDEDVESEDDSRYTNRILSKEKDRTQENEEAEKWSKRIEDHKRLVEYIHNMLQISLSPSVPDSLRTIPTKYNIIMRLWVTGFNKLLQSLQRACLESPLAMEYLQEFIMYAYTFYTGLYEEHPLIGFRSNWLEALGDLARYRMAVAAIASSTVDGPALTAANVLEAAADGMGTEQRVEAQTKAVSDVPAARIDDSPSPSVGVAAARALELLPEKDQWRAIAQEWYGIGIMDQPGTGKLHHHLGFLYREVEGEELRAIYHFVKSLVSLHPFLTSRENVLHVWSPDAQARRQLPDARATELFVLLHGMLFTNIQLDDFEPTFSRFMERLELEVPEEREWIMMAIVNIGSLFEYGKTNGVLKRAGALGSSSSAPVISRIAKKEAQRDDDKMDVDDETKPRPDASPCISELDTTPDDLPRAFKLAMEVTFTMLRFVLQHPSRRPSPFSESRINPYLTVLLTFLSIMLKHQKTKEILERSLPWDEFAAMLALVPRNVMMSEGLSPLNNSRERWAMLAANTAPPLPEDWCLRGMEWVGRKIFPYGYWKGFEDRKVEIEILSEAERVDITDGHIEDDDEHTESIAKNETKKRWVRIVRCAIGIADVVDGFNWVEGTREWKVEGVLSAKVEQWKEEDRLQKESEELRRMGNSWADDSMDVDEDNVESFSDGSEEDDENDSEEIRALKERRRHLRSLLQSEVAPRRLPRSSRKEQSAHPLLPIVAGYTVLVIDTNILLSSLPMVASLVESNRWTLIIPLPVVMELDGLKSNSSIQLSEAARTAIDYITSHVRTHSLSLKIQTSKGNYLSNINFRIEEVDCNMDDLILKAAIWHEEHWSDRSALLQAEPPRPGINPVKVVLISLDRNLRLKARSRQLPAASEKDIASLFAMGTYSDGHFS</sequence>
<feature type="region of interest" description="Disordered" evidence="1">
    <location>
        <begin position="267"/>
        <end position="296"/>
    </location>
</feature>
<dbReference type="STRING" id="5353.A0A1Q3E427"/>
<dbReference type="GO" id="GO:0004540">
    <property type="term" value="F:RNA nuclease activity"/>
    <property type="evidence" value="ECO:0007669"/>
    <property type="project" value="UniProtKB-ARBA"/>
</dbReference>
<protein>
    <recommendedName>
        <fullName evidence="2">PIN domain-containing protein</fullName>
    </recommendedName>
</protein>
<evidence type="ECO:0000259" key="2">
    <source>
        <dbReference type="SMART" id="SM00670"/>
    </source>
</evidence>
<keyword evidence="4" id="KW-1185">Reference proteome</keyword>
<feature type="compositionally biased region" description="Basic and acidic residues" evidence="1">
    <location>
        <begin position="639"/>
        <end position="648"/>
    </location>
</feature>
<comment type="caution">
    <text evidence="3">The sequence shown here is derived from an EMBL/GenBank/DDBJ whole genome shotgun (WGS) entry which is preliminary data.</text>
</comment>
<dbReference type="Pfam" id="PF10373">
    <property type="entry name" value="EST1_DNA_bind"/>
    <property type="match status" value="1"/>
</dbReference>
<dbReference type="SUPFAM" id="SSF88723">
    <property type="entry name" value="PIN domain-like"/>
    <property type="match status" value="1"/>
</dbReference>
<dbReference type="GO" id="GO:0005697">
    <property type="term" value="C:telomerase holoenzyme complex"/>
    <property type="evidence" value="ECO:0007669"/>
    <property type="project" value="TreeGrafter"/>
</dbReference>
<evidence type="ECO:0000256" key="1">
    <source>
        <dbReference type="SAM" id="MobiDB-lite"/>
    </source>
</evidence>
<feature type="compositionally biased region" description="Acidic residues" evidence="1">
    <location>
        <begin position="910"/>
        <end position="934"/>
    </location>
</feature>
<reference evidence="3 4" key="2">
    <citation type="submission" date="2017-02" db="EMBL/GenBank/DDBJ databases">
        <title>A genome survey and senescence transcriptome analysis in Lentinula edodes.</title>
        <authorList>
            <person name="Sakamoto Y."/>
            <person name="Nakade K."/>
            <person name="Sato S."/>
            <person name="Yoshida Y."/>
            <person name="Miyazaki K."/>
            <person name="Natsume S."/>
            <person name="Konno N."/>
        </authorList>
    </citation>
    <scope>NUCLEOTIDE SEQUENCE [LARGE SCALE GENOMIC DNA]</scope>
    <source>
        <strain evidence="3 4">NBRC 111202</strain>
    </source>
</reference>
<dbReference type="Proteomes" id="UP000188533">
    <property type="component" value="Unassembled WGS sequence"/>
</dbReference>
<dbReference type="CDD" id="cd09880">
    <property type="entry name" value="PIN_Smg5-6-like"/>
    <property type="match status" value="1"/>
</dbReference>
<dbReference type="GO" id="GO:0000184">
    <property type="term" value="P:nuclear-transcribed mRNA catabolic process, nonsense-mediated decay"/>
    <property type="evidence" value="ECO:0007669"/>
    <property type="project" value="TreeGrafter"/>
</dbReference>
<gene>
    <name evidence="3" type="ORF">LENED_003539</name>
</gene>
<feature type="region of interest" description="Disordered" evidence="1">
    <location>
        <begin position="904"/>
        <end position="935"/>
    </location>
</feature>
<dbReference type="InterPro" id="IPR029060">
    <property type="entry name" value="PIN-like_dom_sf"/>
</dbReference>
<dbReference type="AlphaFoldDB" id="A0A1Q3E427"/>
<feature type="region of interest" description="Disordered" evidence="1">
    <location>
        <begin position="1"/>
        <end position="178"/>
    </location>
</feature>
<evidence type="ECO:0000313" key="3">
    <source>
        <dbReference type="EMBL" id="GAW01916.1"/>
    </source>
</evidence>
<dbReference type="SMART" id="SM00670">
    <property type="entry name" value="PINc"/>
    <property type="match status" value="1"/>
</dbReference>
<dbReference type="InterPro" id="IPR011990">
    <property type="entry name" value="TPR-like_helical_dom_sf"/>
</dbReference>
<reference evidence="3 4" key="1">
    <citation type="submission" date="2016-08" db="EMBL/GenBank/DDBJ databases">
        <authorList>
            <consortium name="Lentinula edodes genome sequencing consortium"/>
            <person name="Sakamoto Y."/>
            <person name="Nakade K."/>
            <person name="Sato S."/>
            <person name="Yoshida Y."/>
            <person name="Miyazaki K."/>
            <person name="Natsume S."/>
            <person name="Konno N."/>
        </authorList>
    </citation>
    <scope>NUCLEOTIDE SEQUENCE [LARGE SCALE GENOMIC DNA]</scope>
    <source>
        <strain evidence="3 4">NBRC 111202</strain>
    </source>
</reference>
<evidence type="ECO:0000313" key="4">
    <source>
        <dbReference type="Proteomes" id="UP000188533"/>
    </source>
</evidence>
<dbReference type="InterPro" id="IPR045153">
    <property type="entry name" value="Est1/Ebs1-like"/>
</dbReference>
<organism evidence="3 4">
    <name type="scientific">Lentinula edodes</name>
    <name type="common">Shiitake mushroom</name>
    <name type="synonym">Lentinus edodes</name>
    <dbReference type="NCBI Taxonomy" id="5353"/>
    <lineage>
        <taxon>Eukaryota</taxon>
        <taxon>Fungi</taxon>
        <taxon>Dikarya</taxon>
        <taxon>Basidiomycota</taxon>
        <taxon>Agaricomycotina</taxon>
        <taxon>Agaricomycetes</taxon>
        <taxon>Agaricomycetidae</taxon>
        <taxon>Agaricales</taxon>
        <taxon>Marasmiineae</taxon>
        <taxon>Omphalotaceae</taxon>
        <taxon>Lentinula</taxon>
    </lineage>
</organism>